<dbReference type="Proteomes" id="UP000823674">
    <property type="component" value="Chromosome A07"/>
</dbReference>
<feature type="signal peptide" evidence="1">
    <location>
        <begin position="1"/>
        <end position="19"/>
    </location>
</feature>
<comment type="caution">
    <text evidence="2">The sequence shown here is derived from an EMBL/GenBank/DDBJ whole genome shotgun (WGS) entry which is preliminary data.</text>
</comment>
<accession>A0ABQ7KUT7</accession>
<name>A0ABQ7KUT7_BRACM</name>
<keyword evidence="3" id="KW-1185">Reference proteome</keyword>
<protein>
    <submittedName>
        <fullName evidence="2">Uncharacterized protein</fullName>
    </submittedName>
</protein>
<feature type="chain" id="PRO_5046187898" evidence="1">
    <location>
        <begin position="20"/>
        <end position="64"/>
    </location>
</feature>
<organism evidence="2 3">
    <name type="scientific">Brassica rapa subsp. trilocularis</name>
    <dbReference type="NCBI Taxonomy" id="1813537"/>
    <lineage>
        <taxon>Eukaryota</taxon>
        <taxon>Viridiplantae</taxon>
        <taxon>Streptophyta</taxon>
        <taxon>Embryophyta</taxon>
        <taxon>Tracheophyta</taxon>
        <taxon>Spermatophyta</taxon>
        <taxon>Magnoliopsida</taxon>
        <taxon>eudicotyledons</taxon>
        <taxon>Gunneridae</taxon>
        <taxon>Pentapetalae</taxon>
        <taxon>rosids</taxon>
        <taxon>malvids</taxon>
        <taxon>Brassicales</taxon>
        <taxon>Brassicaceae</taxon>
        <taxon>Brassiceae</taxon>
        <taxon>Brassica</taxon>
    </lineage>
</organism>
<dbReference type="EMBL" id="JADBGQ010000009">
    <property type="protein sequence ID" value="KAG5378195.1"/>
    <property type="molecule type" value="Genomic_DNA"/>
</dbReference>
<keyword evidence="1" id="KW-0732">Signal</keyword>
<evidence type="ECO:0000313" key="3">
    <source>
        <dbReference type="Proteomes" id="UP000823674"/>
    </source>
</evidence>
<evidence type="ECO:0000313" key="2">
    <source>
        <dbReference type="EMBL" id="KAG5378195.1"/>
    </source>
</evidence>
<reference evidence="2 3" key="1">
    <citation type="submission" date="2021-03" db="EMBL/GenBank/DDBJ databases">
        <authorList>
            <person name="King G.J."/>
            <person name="Bancroft I."/>
            <person name="Baten A."/>
            <person name="Bloomfield J."/>
            <person name="Borpatragohain P."/>
            <person name="He Z."/>
            <person name="Irish N."/>
            <person name="Irwin J."/>
            <person name="Liu K."/>
            <person name="Mauleon R.P."/>
            <person name="Moore J."/>
            <person name="Morris R."/>
            <person name="Ostergaard L."/>
            <person name="Wang B."/>
            <person name="Wells R."/>
        </authorList>
    </citation>
    <scope>NUCLEOTIDE SEQUENCE [LARGE SCALE GENOMIC DNA]</scope>
    <source>
        <strain evidence="2">R-o-18</strain>
        <tissue evidence="2">Leaf</tissue>
    </source>
</reference>
<gene>
    <name evidence="2" type="primary">A07g502300.1_BraROA</name>
    <name evidence="2" type="ORF">IGI04_026037</name>
</gene>
<evidence type="ECO:0000256" key="1">
    <source>
        <dbReference type="SAM" id="SignalP"/>
    </source>
</evidence>
<proteinExistence type="predicted"/>
<sequence length="64" mass="7022">MKAVLCIVKLNLLHNILDAFPERPSSSFDYRNDDRSCQIGNGEALADGDEGQRAPVNTRVMTGT</sequence>